<dbReference type="Pfam" id="PF07695">
    <property type="entry name" value="7TMR-DISM_7TM"/>
    <property type="match status" value="1"/>
</dbReference>
<dbReference type="EC" id="2.7.13.3" evidence="3"/>
<dbReference type="InterPro" id="IPR003594">
    <property type="entry name" value="HATPase_dom"/>
</dbReference>
<dbReference type="EMBL" id="RKRF01000010">
    <property type="protein sequence ID" value="RPF52222.1"/>
    <property type="molecule type" value="Genomic_DNA"/>
</dbReference>
<dbReference type="CDD" id="cd00075">
    <property type="entry name" value="HATPase"/>
    <property type="match status" value="1"/>
</dbReference>
<proteinExistence type="predicted"/>
<name>A0A3N5BYH0_9BACI</name>
<feature type="domain" description="Histidine kinase" evidence="19">
    <location>
        <begin position="435"/>
        <end position="653"/>
    </location>
</feature>
<dbReference type="SUPFAM" id="SSF52172">
    <property type="entry name" value="CheY-like"/>
    <property type="match status" value="1"/>
</dbReference>
<keyword evidence="11" id="KW-0805">Transcription regulation</keyword>
<protein>
    <recommendedName>
        <fullName evidence="3">histidine kinase</fullName>
        <ecNumber evidence="3">2.7.13.3</ecNumber>
    </recommendedName>
</protein>
<evidence type="ECO:0000256" key="18">
    <source>
        <dbReference type="SAM" id="SignalP"/>
    </source>
</evidence>
<evidence type="ECO:0000313" key="21">
    <source>
        <dbReference type="EMBL" id="RPF52222.1"/>
    </source>
</evidence>
<keyword evidence="22" id="KW-1185">Reference proteome</keyword>
<evidence type="ECO:0000256" key="11">
    <source>
        <dbReference type="ARBA" id="ARBA00023015"/>
    </source>
</evidence>
<evidence type="ECO:0000256" key="10">
    <source>
        <dbReference type="ARBA" id="ARBA00023012"/>
    </source>
</evidence>
<evidence type="ECO:0000256" key="12">
    <source>
        <dbReference type="ARBA" id="ARBA00023125"/>
    </source>
</evidence>
<dbReference type="PRINTS" id="PR00344">
    <property type="entry name" value="BCTRLSENSOR"/>
</dbReference>
<evidence type="ECO:0000256" key="1">
    <source>
        <dbReference type="ARBA" id="ARBA00000085"/>
    </source>
</evidence>
<keyword evidence="8 21" id="KW-0418">Kinase</keyword>
<dbReference type="PANTHER" id="PTHR43547:SF2">
    <property type="entry name" value="HYBRID SIGNAL TRANSDUCTION HISTIDINE KINASE C"/>
    <property type="match status" value="1"/>
</dbReference>
<evidence type="ECO:0000256" key="8">
    <source>
        <dbReference type="ARBA" id="ARBA00022777"/>
    </source>
</evidence>
<dbReference type="InterPro" id="IPR005467">
    <property type="entry name" value="His_kinase_dom"/>
</dbReference>
<evidence type="ECO:0000256" key="3">
    <source>
        <dbReference type="ARBA" id="ARBA00012438"/>
    </source>
</evidence>
<dbReference type="InterPro" id="IPR004358">
    <property type="entry name" value="Sig_transdc_His_kin-like_C"/>
</dbReference>
<reference evidence="21 22" key="1">
    <citation type="submission" date="2018-11" db="EMBL/GenBank/DDBJ databases">
        <title>Genomic Encyclopedia of Type Strains, Phase IV (KMG-IV): sequencing the most valuable type-strain genomes for metagenomic binning, comparative biology and taxonomic classification.</title>
        <authorList>
            <person name="Goeker M."/>
        </authorList>
    </citation>
    <scope>NUCLEOTIDE SEQUENCE [LARGE SCALE GENOMIC DNA]</scope>
    <source>
        <strain evidence="21 22">DSM 18090</strain>
    </source>
</reference>
<dbReference type="InterPro" id="IPR001789">
    <property type="entry name" value="Sig_transdc_resp-reg_receiver"/>
</dbReference>
<dbReference type="Gene3D" id="1.10.287.130">
    <property type="match status" value="2"/>
</dbReference>
<gene>
    <name evidence="21" type="ORF">EDC24_2214</name>
</gene>
<dbReference type="Pfam" id="PF00072">
    <property type="entry name" value="Response_reg"/>
    <property type="match status" value="1"/>
</dbReference>
<keyword evidence="12" id="KW-0238">DNA-binding</keyword>
<dbReference type="SMART" id="SM00448">
    <property type="entry name" value="REC"/>
    <property type="match status" value="1"/>
</dbReference>
<evidence type="ECO:0000256" key="17">
    <source>
        <dbReference type="SAM" id="Phobius"/>
    </source>
</evidence>
<dbReference type="InterPro" id="IPR011623">
    <property type="entry name" value="7TMR_DISM_rcpt_extracell_dom1"/>
</dbReference>
<dbReference type="InterPro" id="IPR036097">
    <property type="entry name" value="HisK_dim/P_sf"/>
</dbReference>
<accession>A0A3N5BYH0</accession>
<dbReference type="FunFam" id="3.30.565.10:FF:000006">
    <property type="entry name" value="Sensor histidine kinase WalK"/>
    <property type="match status" value="1"/>
</dbReference>
<dbReference type="PANTHER" id="PTHR43547">
    <property type="entry name" value="TWO-COMPONENT HISTIDINE KINASE"/>
    <property type="match status" value="1"/>
</dbReference>
<evidence type="ECO:0000256" key="13">
    <source>
        <dbReference type="ARBA" id="ARBA00023136"/>
    </source>
</evidence>
<comment type="subcellular location">
    <subcellularLocation>
        <location evidence="2">Cell membrane</location>
        <topology evidence="2">Multi-pass membrane protein</topology>
    </subcellularLocation>
</comment>
<dbReference type="InterPro" id="IPR036890">
    <property type="entry name" value="HATPase_C_sf"/>
</dbReference>
<dbReference type="Pfam" id="PF07696">
    <property type="entry name" value="7TMR-DISMED2"/>
    <property type="match status" value="1"/>
</dbReference>
<dbReference type="GO" id="GO:0003677">
    <property type="term" value="F:DNA binding"/>
    <property type="evidence" value="ECO:0007669"/>
    <property type="project" value="UniProtKB-KW"/>
</dbReference>
<comment type="catalytic activity">
    <reaction evidence="1">
        <text>ATP + protein L-histidine = ADP + protein N-phospho-L-histidine.</text>
        <dbReference type="EC" id="2.7.13.3"/>
    </reaction>
</comment>
<keyword evidence="16" id="KW-0175">Coiled coil</keyword>
<dbReference type="CDD" id="cd16922">
    <property type="entry name" value="HATPase_EvgS-ArcB-TorS-like"/>
    <property type="match status" value="1"/>
</dbReference>
<evidence type="ECO:0000256" key="9">
    <source>
        <dbReference type="ARBA" id="ARBA00022840"/>
    </source>
</evidence>
<evidence type="ECO:0000259" key="20">
    <source>
        <dbReference type="PROSITE" id="PS50110"/>
    </source>
</evidence>
<dbReference type="PROSITE" id="PS50109">
    <property type="entry name" value="HIS_KIN"/>
    <property type="match status" value="2"/>
</dbReference>
<evidence type="ECO:0000256" key="5">
    <source>
        <dbReference type="ARBA" id="ARBA00022553"/>
    </source>
</evidence>
<evidence type="ECO:0000256" key="2">
    <source>
        <dbReference type="ARBA" id="ARBA00004651"/>
    </source>
</evidence>
<dbReference type="GO" id="GO:0005886">
    <property type="term" value="C:plasma membrane"/>
    <property type="evidence" value="ECO:0007669"/>
    <property type="project" value="UniProtKB-SubCell"/>
</dbReference>
<sequence>MKGVEFIRKTVKWLVILIGLTCLGAASSSADSHDVIVLDASSERIDLYEAMYMVKDRDGSLSIDDVTADEFDRFEHHEEIEQQKGFFESETWLRFEVLNDSNHKDWLLEFAFPLIYELEIYKEEQGEWVHQAHTGATSPFQERDYQHRYFVFDLDVEPGERQVYYAKAVGGGDLHPPINIWDQSAFMEKTQNEIILLGIFYGIVIVMIFYNLFLYFSLRMRSYLYYVLVITFTLLGKLSINGLGYQYLWPEQPEWNLISTPFWVSLGCIFILLFTKAFLDVNQYISWYKYVSAGLIIWHLFVILFLYVSHYIALNMMVVGAFTTFSTVLIVAFICLKKGARQARFYIVGWVIFLTGVFITILERAAIVPYNAFTEYAGQMALSIEVVLLSLALADKINIIRKEKDEAEKKAQESQILAMEHLKNADVLKNEFLALTSHELRTPLFGMIGIAESLKDGVVGPVSSNMKNQLLMIIKSGNRLVRLVDDILDFSKLQHESLNVQLKPVDVKGVVDVVVAISQPLIKDKSVKLITDIPEQLPPVKADPNRLQQILHNLVDNAIKHTEEGEIVLSVFEKEDGMVFTVKDKGRGIAEDELESIFDPFYQVHQSSSRDISGSGIGLSITKRLVELHDGEIDVQSELGVGTTFYVMIPKYQDKRVEAVNMNIRSLLVPDDPTVQKTYKDITRPRGQILVADDEAVNLQVLTNQLSLEGYEVLTATNGEEVFEIVHREELDLIILDIMMPKMSGYEICRRLREDYSLMDLPILMLTAKNQLEDKIVSFEAGANDYLVKPCDKQELLSRVRSLVRISSLNKQLTQLNVNLEHKVKERTQSLEETNQKLQKVNEELEDMTQSRREMLANIAHELGSPVALIYNYLQSLGEGTIATDNKHYREMVSQKINVLNRLISDLYDLAKLESGQASMNKKTVHLVEWLSQINDKCAFIVRQSGKTYNGIVVTEEFEYMICMLDEERMDQVFSNLLSNAIKNTDENGEIAIDGEIDQDKLILTIRDNGYGIPEEELPHIFSRFYKGYTHNNYINGTGLGLSIVKEIIHHHDAAIHVRSRENVGTTFFIEIPVTSKVTSN</sequence>
<dbReference type="Gene3D" id="2.60.40.2380">
    <property type="match status" value="1"/>
</dbReference>
<dbReference type="Pfam" id="PF00512">
    <property type="entry name" value="HisKA"/>
    <property type="match status" value="2"/>
</dbReference>
<keyword evidence="17" id="KW-1133">Transmembrane helix</keyword>
<evidence type="ECO:0000313" key="22">
    <source>
        <dbReference type="Proteomes" id="UP000276443"/>
    </source>
</evidence>
<evidence type="ECO:0000259" key="19">
    <source>
        <dbReference type="PROSITE" id="PS50109"/>
    </source>
</evidence>
<dbReference type="PROSITE" id="PS50110">
    <property type="entry name" value="RESPONSE_REGULATORY"/>
    <property type="match status" value="1"/>
</dbReference>
<evidence type="ECO:0000256" key="16">
    <source>
        <dbReference type="SAM" id="Coils"/>
    </source>
</evidence>
<organism evidence="21 22">
    <name type="scientific">Aquisalibacillus elongatus</name>
    <dbReference type="NCBI Taxonomy" id="485577"/>
    <lineage>
        <taxon>Bacteria</taxon>
        <taxon>Bacillati</taxon>
        <taxon>Bacillota</taxon>
        <taxon>Bacilli</taxon>
        <taxon>Bacillales</taxon>
        <taxon>Bacillaceae</taxon>
        <taxon>Aquisalibacillus</taxon>
    </lineage>
</organism>
<feature type="transmembrane region" description="Helical" evidence="17">
    <location>
        <begin position="287"/>
        <end position="308"/>
    </location>
</feature>
<keyword evidence="14" id="KW-0804">Transcription</keyword>
<keyword evidence="5 15" id="KW-0597">Phosphoprotein</keyword>
<feature type="signal peptide" evidence="18">
    <location>
        <begin position="1"/>
        <end position="32"/>
    </location>
</feature>
<evidence type="ECO:0000256" key="15">
    <source>
        <dbReference type="PROSITE-ProRule" id="PRU00169"/>
    </source>
</evidence>
<feature type="modified residue" description="4-aspartylphosphate" evidence="15">
    <location>
        <position position="737"/>
    </location>
</feature>
<keyword evidence="6" id="KW-0808">Transferase</keyword>
<feature type="transmembrane region" description="Helical" evidence="17">
    <location>
        <begin position="314"/>
        <end position="336"/>
    </location>
</feature>
<feature type="domain" description="Response regulatory" evidence="20">
    <location>
        <begin position="688"/>
        <end position="804"/>
    </location>
</feature>
<dbReference type="GO" id="GO:0005524">
    <property type="term" value="F:ATP binding"/>
    <property type="evidence" value="ECO:0007669"/>
    <property type="project" value="UniProtKB-KW"/>
</dbReference>
<evidence type="ECO:0000256" key="14">
    <source>
        <dbReference type="ARBA" id="ARBA00023163"/>
    </source>
</evidence>
<evidence type="ECO:0000256" key="6">
    <source>
        <dbReference type="ARBA" id="ARBA00022679"/>
    </source>
</evidence>
<dbReference type="InterPro" id="IPR011006">
    <property type="entry name" value="CheY-like_superfamily"/>
</dbReference>
<dbReference type="CDD" id="cd17574">
    <property type="entry name" value="REC_OmpR"/>
    <property type="match status" value="1"/>
</dbReference>
<feature type="domain" description="Histidine kinase" evidence="19">
    <location>
        <begin position="858"/>
        <end position="1076"/>
    </location>
</feature>
<keyword evidence="17" id="KW-0812">Transmembrane</keyword>
<dbReference type="FunFam" id="3.40.50.2300:FF:000001">
    <property type="entry name" value="DNA-binding response regulator PhoB"/>
    <property type="match status" value="1"/>
</dbReference>
<dbReference type="SUPFAM" id="SSF47384">
    <property type="entry name" value="Homodimeric domain of signal transducing histidine kinase"/>
    <property type="match status" value="2"/>
</dbReference>
<dbReference type="FunFam" id="3.30.565.10:FF:000023">
    <property type="entry name" value="PAS domain-containing sensor histidine kinase"/>
    <property type="match status" value="1"/>
</dbReference>
<dbReference type="Gene3D" id="3.30.565.10">
    <property type="entry name" value="Histidine kinase-like ATPase, C-terminal domain"/>
    <property type="match status" value="2"/>
</dbReference>
<feature type="chain" id="PRO_5039016396" description="histidine kinase" evidence="18">
    <location>
        <begin position="33"/>
        <end position="1081"/>
    </location>
</feature>
<dbReference type="GO" id="GO:0000155">
    <property type="term" value="F:phosphorelay sensor kinase activity"/>
    <property type="evidence" value="ECO:0007669"/>
    <property type="project" value="InterPro"/>
</dbReference>
<keyword evidence="18" id="KW-0732">Signal</keyword>
<evidence type="ECO:0000256" key="7">
    <source>
        <dbReference type="ARBA" id="ARBA00022741"/>
    </source>
</evidence>
<dbReference type="SUPFAM" id="SSF55874">
    <property type="entry name" value="ATPase domain of HSP90 chaperone/DNA topoisomerase II/histidine kinase"/>
    <property type="match status" value="2"/>
</dbReference>
<dbReference type="SMART" id="SM00388">
    <property type="entry name" value="HisKA"/>
    <property type="match status" value="2"/>
</dbReference>
<feature type="coiled-coil region" evidence="16">
    <location>
        <begin position="806"/>
        <end position="858"/>
    </location>
</feature>
<keyword evidence="4" id="KW-1003">Cell membrane</keyword>
<dbReference type="Gene3D" id="3.40.50.2300">
    <property type="match status" value="1"/>
</dbReference>
<feature type="transmembrane region" description="Helical" evidence="17">
    <location>
        <begin position="348"/>
        <end position="370"/>
    </location>
</feature>
<keyword evidence="13 17" id="KW-0472">Membrane</keyword>
<comment type="caution">
    <text evidence="21">The sequence shown here is derived from an EMBL/GenBank/DDBJ whole genome shotgun (WGS) entry which is preliminary data.</text>
</comment>
<feature type="transmembrane region" description="Helical" evidence="17">
    <location>
        <begin position="223"/>
        <end position="243"/>
    </location>
</feature>
<feature type="transmembrane region" description="Helical" evidence="17">
    <location>
        <begin position="255"/>
        <end position="275"/>
    </location>
</feature>
<dbReference type="InterPro" id="IPR003661">
    <property type="entry name" value="HisK_dim/P_dom"/>
</dbReference>
<dbReference type="Proteomes" id="UP000276443">
    <property type="component" value="Unassembled WGS sequence"/>
</dbReference>
<dbReference type="Pfam" id="PF02518">
    <property type="entry name" value="HATPase_c"/>
    <property type="match status" value="2"/>
</dbReference>
<dbReference type="InterPro" id="IPR011622">
    <property type="entry name" value="7TMR_DISM_rcpt_extracell_dom2"/>
</dbReference>
<dbReference type="SMART" id="SM00387">
    <property type="entry name" value="HATPase_c"/>
    <property type="match status" value="2"/>
</dbReference>
<dbReference type="AlphaFoldDB" id="A0A3N5BYH0"/>
<keyword evidence="10" id="KW-0902">Two-component regulatory system</keyword>
<evidence type="ECO:0000256" key="4">
    <source>
        <dbReference type="ARBA" id="ARBA00022475"/>
    </source>
</evidence>
<feature type="transmembrane region" description="Helical" evidence="17">
    <location>
        <begin position="194"/>
        <end position="216"/>
    </location>
</feature>
<keyword evidence="9" id="KW-0067">ATP-binding</keyword>
<keyword evidence="7" id="KW-0547">Nucleotide-binding</keyword>
<dbReference type="CDD" id="cd00082">
    <property type="entry name" value="HisKA"/>
    <property type="match status" value="2"/>
</dbReference>